<evidence type="ECO:0000256" key="1">
    <source>
        <dbReference type="ARBA" id="ARBA00008209"/>
    </source>
</evidence>
<dbReference type="Proteomes" id="UP000094801">
    <property type="component" value="Unassembled WGS sequence"/>
</dbReference>
<dbReference type="InterPro" id="IPR006931">
    <property type="entry name" value="Calcipressin"/>
</dbReference>
<dbReference type="Pfam" id="PF04847">
    <property type="entry name" value="Calcipressin"/>
    <property type="match status" value="1"/>
</dbReference>
<dbReference type="EMBL" id="KV453872">
    <property type="protein sequence ID" value="ODV82851.1"/>
    <property type="molecule type" value="Genomic_DNA"/>
</dbReference>
<name>A0A1E4STP5_9ASCO</name>
<evidence type="ECO:0000313" key="2">
    <source>
        <dbReference type="EMBL" id="ODV82851.1"/>
    </source>
</evidence>
<evidence type="ECO:0000313" key="3">
    <source>
        <dbReference type="Proteomes" id="UP000094801"/>
    </source>
</evidence>
<organism evidence="2 3">
    <name type="scientific">[Candida] arabinofermentans NRRL YB-2248</name>
    <dbReference type="NCBI Taxonomy" id="983967"/>
    <lineage>
        <taxon>Eukaryota</taxon>
        <taxon>Fungi</taxon>
        <taxon>Dikarya</taxon>
        <taxon>Ascomycota</taxon>
        <taxon>Saccharomycotina</taxon>
        <taxon>Pichiomycetes</taxon>
        <taxon>Pichiales</taxon>
        <taxon>Pichiaceae</taxon>
        <taxon>Ogataea</taxon>
        <taxon>Ogataea/Candida clade</taxon>
    </lineage>
</organism>
<reference evidence="3" key="1">
    <citation type="submission" date="2016-04" db="EMBL/GenBank/DDBJ databases">
        <title>Comparative genomics of biotechnologically important yeasts.</title>
        <authorList>
            <consortium name="DOE Joint Genome Institute"/>
            <person name="Riley R."/>
            <person name="Haridas S."/>
            <person name="Wolfe K.H."/>
            <person name="Lopes M.R."/>
            <person name="Hittinger C.T."/>
            <person name="Goker M."/>
            <person name="Salamov A."/>
            <person name="Wisecaver J."/>
            <person name="Long T.M."/>
            <person name="Aerts A.L."/>
            <person name="Barry K."/>
            <person name="Choi C."/>
            <person name="Clum A."/>
            <person name="Coughlan A.Y."/>
            <person name="Deshpande S."/>
            <person name="Douglass A.P."/>
            <person name="Hanson S.J."/>
            <person name="Klenk H.-P."/>
            <person name="Labutti K."/>
            <person name="Lapidus A."/>
            <person name="Lindquist E."/>
            <person name="Lipzen A."/>
            <person name="Meier-Kolthoff J.P."/>
            <person name="Ohm R.A."/>
            <person name="Otillar R.P."/>
            <person name="Pangilinan J."/>
            <person name="Peng Y."/>
            <person name="Rokas A."/>
            <person name="Rosa C.A."/>
            <person name="Scheuner C."/>
            <person name="Sibirny A.A."/>
            <person name="Slot J.C."/>
            <person name="Stielow J.B."/>
            <person name="Sun H."/>
            <person name="Kurtzman C.P."/>
            <person name="Blackwell M."/>
            <person name="Grigoriev I.V."/>
            <person name="Jeffries T.W."/>
        </authorList>
    </citation>
    <scope>NUCLEOTIDE SEQUENCE [LARGE SCALE GENOMIC DNA]</scope>
    <source>
        <strain evidence="3">NRRL YB-2248</strain>
    </source>
</reference>
<protein>
    <recommendedName>
        <fullName evidence="4">Calcipressin</fullName>
    </recommendedName>
</protein>
<gene>
    <name evidence="2" type="ORF">CANARDRAFT_10142</name>
</gene>
<dbReference type="AlphaFoldDB" id="A0A1E4STP5"/>
<accession>A0A1E4STP5</accession>
<sequence>MCTNSIIITDINLLKVEHNDILNDLLITLQSLVSDKIIISNLRSFNRLILIFKDLKSSELIYDLLIKENIKCHYSMKDNVYDDSGDDVLLEPPERRVELQSPPASPYFGYVQKVEDPPDEVTISDPKSFSHLLYQPTLDNLNTEKVFEFDFKNKHEKLSVDTDDDDDDEIPILVIDREEAEVLRNVK</sequence>
<comment type="similarity">
    <text evidence="1">Belongs to the RCAN family.</text>
</comment>
<dbReference type="GO" id="GO:0019722">
    <property type="term" value="P:calcium-mediated signaling"/>
    <property type="evidence" value="ECO:0007669"/>
    <property type="project" value="InterPro"/>
</dbReference>
<keyword evidence="3" id="KW-1185">Reference proteome</keyword>
<evidence type="ECO:0008006" key="4">
    <source>
        <dbReference type="Google" id="ProtNLM"/>
    </source>
</evidence>
<proteinExistence type="inferred from homology"/>
<dbReference type="OrthoDB" id="3994609at2759"/>
<dbReference type="STRING" id="983967.A0A1E4STP5"/>